<keyword evidence="1" id="KW-0175">Coiled coil</keyword>
<dbReference type="HOGENOM" id="CLU_1031916_0_0_1"/>
<reference evidence="2 3" key="1">
    <citation type="submission" date="2012-08" db="EMBL/GenBank/DDBJ databases">
        <title>Oryza genome evolution.</title>
        <authorList>
            <person name="Wing R.A."/>
        </authorList>
    </citation>
    <scope>NUCLEOTIDE SEQUENCE</scope>
</reference>
<dbReference type="Gramene" id="LPERR04G03980.1">
    <property type="protein sequence ID" value="LPERR04G03980.1"/>
    <property type="gene ID" value="LPERR04G03980"/>
</dbReference>
<protein>
    <submittedName>
        <fullName evidence="2">Uncharacterized protein</fullName>
    </submittedName>
</protein>
<proteinExistence type="predicted"/>
<keyword evidence="3" id="KW-1185">Reference proteome</keyword>
<name>A0A0D9W327_9ORYZ</name>
<organism evidence="2 3">
    <name type="scientific">Leersia perrieri</name>
    <dbReference type="NCBI Taxonomy" id="77586"/>
    <lineage>
        <taxon>Eukaryota</taxon>
        <taxon>Viridiplantae</taxon>
        <taxon>Streptophyta</taxon>
        <taxon>Embryophyta</taxon>
        <taxon>Tracheophyta</taxon>
        <taxon>Spermatophyta</taxon>
        <taxon>Magnoliopsida</taxon>
        <taxon>Liliopsida</taxon>
        <taxon>Poales</taxon>
        <taxon>Poaceae</taxon>
        <taxon>BOP clade</taxon>
        <taxon>Oryzoideae</taxon>
        <taxon>Oryzeae</taxon>
        <taxon>Oryzinae</taxon>
        <taxon>Leersia</taxon>
    </lineage>
</organism>
<dbReference type="Proteomes" id="UP000032180">
    <property type="component" value="Chromosome 4"/>
</dbReference>
<evidence type="ECO:0000313" key="2">
    <source>
        <dbReference type="EnsemblPlants" id="LPERR04G03980.1"/>
    </source>
</evidence>
<evidence type="ECO:0000313" key="3">
    <source>
        <dbReference type="Proteomes" id="UP000032180"/>
    </source>
</evidence>
<accession>A0A0D9W327</accession>
<feature type="coiled-coil region" evidence="1">
    <location>
        <begin position="134"/>
        <end position="179"/>
    </location>
</feature>
<reference evidence="3" key="2">
    <citation type="submission" date="2013-12" db="EMBL/GenBank/DDBJ databases">
        <authorList>
            <person name="Yu Y."/>
            <person name="Lee S."/>
            <person name="de Baynast K."/>
            <person name="Wissotski M."/>
            <person name="Liu L."/>
            <person name="Talag J."/>
            <person name="Goicoechea J."/>
            <person name="Angelova A."/>
            <person name="Jetty R."/>
            <person name="Kudrna D."/>
            <person name="Golser W."/>
            <person name="Rivera L."/>
            <person name="Zhang J."/>
            <person name="Wing R."/>
        </authorList>
    </citation>
    <scope>NUCLEOTIDE SEQUENCE</scope>
</reference>
<dbReference type="EnsemblPlants" id="LPERR04G03980.1">
    <property type="protein sequence ID" value="LPERR04G03980.1"/>
    <property type="gene ID" value="LPERR04G03980"/>
</dbReference>
<evidence type="ECO:0000256" key="1">
    <source>
        <dbReference type="SAM" id="Coils"/>
    </source>
</evidence>
<reference evidence="2" key="3">
    <citation type="submission" date="2015-04" db="UniProtKB">
        <authorList>
            <consortium name="EnsemblPlants"/>
        </authorList>
    </citation>
    <scope>IDENTIFICATION</scope>
</reference>
<sequence>MAKEGDGADSIVAATITDDAPTKAISSQGMESINATATAMTKAKNAIVVVEEACTSSKKPEEPKNPKTQVLIVPLRWMSLGMTRAKQQLVLLLAMRLRTVKTQMMTSKLQEVKAEADEKLKSISGENVLLQINCKALKNENAKLFKGYDDLEAKYTSMKALVKEKIKAAKSQAEAFKIELEATKGTNAESISKVAELLKSPPGFFKKQVKEYTTMVSTHILLVAKYLYPRIELEAIGEGYADGTSEEQALKLINDINGVATSIFNESLDL</sequence>
<dbReference type="AlphaFoldDB" id="A0A0D9W327"/>